<dbReference type="EC" id="2.4.1.-" evidence="13"/>
<dbReference type="FunFam" id="3.90.550.50:FF:000001">
    <property type="entry name" value="Hexosyltransferase"/>
    <property type="match status" value="1"/>
</dbReference>
<keyword evidence="4 13" id="KW-0328">Glycosyltransferase</keyword>
<dbReference type="Proteomes" id="UP001474421">
    <property type="component" value="Unassembled WGS sequence"/>
</dbReference>
<evidence type="ECO:0000313" key="15">
    <source>
        <dbReference type="EMBL" id="KAK9398410.1"/>
    </source>
</evidence>
<protein>
    <recommendedName>
        <fullName evidence="13">Hexosyltransferase</fullName>
        <ecNumber evidence="13">2.4.1.-</ecNumber>
    </recommendedName>
</protein>
<keyword evidence="5" id="KW-0808">Transferase</keyword>
<evidence type="ECO:0000256" key="10">
    <source>
        <dbReference type="ARBA" id="ARBA00023098"/>
    </source>
</evidence>
<dbReference type="PANTHER" id="PTHR11214">
    <property type="entry name" value="BETA-1,3-N-ACETYLGLUCOSAMINYLTRANSFERASE"/>
    <property type="match status" value="1"/>
</dbReference>
<keyword evidence="8" id="KW-1133">Transmembrane helix</keyword>
<dbReference type="EMBL" id="JAOTOJ010000008">
    <property type="protein sequence ID" value="KAK9398410.1"/>
    <property type="molecule type" value="Genomic_DNA"/>
</dbReference>
<name>A0AAW1B8S2_CROAD</name>
<evidence type="ECO:0000256" key="1">
    <source>
        <dbReference type="ARBA" id="ARBA00004323"/>
    </source>
</evidence>
<dbReference type="Gene3D" id="3.90.550.50">
    <property type="match status" value="1"/>
</dbReference>
<feature type="compositionally biased region" description="Low complexity" evidence="14">
    <location>
        <begin position="15"/>
        <end position="25"/>
    </location>
</feature>
<evidence type="ECO:0000313" key="16">
    <source>
        <dbReference type="Proteomes" id="UP001474421"/>
    </source>
</evidence>
<evidence type="ECO:0000256" key="5">
    <source>
        <dbReference type="ARBA" id="ARBA00022679"/>
    </source>
</evidence>
<dbReference type="GO" id="GO:0006629">
    <property type="term" value="P:lipid metabolic process"/>
    <property type="evidence" value="ECO:0007669"/>
    <property type="project" value="UniProtKB-KW"/>
</dbReference>
<evidence type="ECO:0000256" key="6">
    <source>
        <dbReference type="ARBA" id="ARBA00022692"/>
    </source>
</evidence>
<comment type="pathway">
    <text evidence="2">Protein modification; protein glycosylation.</text>
</comment>
<dbReference type="GO" id="GO:0006493">
    <property type="term" value="P:protein O-linked glycosylation"/>
    <property type="evidence" value="ECO:0007669"/>
    <property type="project" value="TreeGrafter"/>
</dbReference>
<reference evidence="15 16" key="1">
    <citation type="journal article" date="2024" name="Proc. Natl. Acad. Sci. U.S.A.">
        <title>The genetic regulatory architecture and epigenomic basis for age-related changes in rattlesnake venom.</title>
        <authorList>
            <person name="Hogan M.P."/>
            <person name="Holding M.L."/>
            <person name="Nystrom G.S."/>
            <person name="Colston T.J."/>
            <person name="Bartlett D.A."/>
            <person name="Mason A.J."/>
            <person name="Ellsworth S.A."/>
            <person name="Rautsaw R.M."/>
            <person name="Lawrence K.C."/>
            <person name="Strickland J.L."/>
            <person name="He B."/>
            <person name="Fraser P."/>
            <person name="Margres M.J."/>
            <person name="Gilbert D.M."/>
            <person name="Gibbs H.L."/>
            <person name="Parkinson C.L."/>
            <person name="Rokyta D.R."/>
        </authorList>
    </citation>
    <scope>NUCLEOTIDE SEQUENCE [LARGE SCALE GENOMIC DNA]</scope>
    <source>
        <strain evidence="15">DRR0105</strain>
    </source>
</reference>
<organism evidence="15 16">
    <name type="scientific">Crotalus adamanteus</name>
    <name type="common">Eastern diamondback rattlesnake</name>
    <dbReference type="NCBI Taxonomy" id="8729"/>
    <lineage>
        <taxon>Eukaryota</taxon>
        <taxon>Metazoa</taxon>
        <taxon>Chordata</taxon>
        <taxon>Craniata</taxon>
        <taxon>Vertebrata</taxon>
        <taxon>Euteleostomi</taxon>
        <taxon>Lepidosauria</taxon>
        <taxon>Squamata</taxon>
        <taxon>Bifurcata</taxon>
        <taxon>Unidentata</taxon>
        <taxon>Episquamata</taxon>
        <taxon>Toxicofera</taxon>
        <taxon>Serpentes</taxon>
        <taxon>Colubroidea</taxon>
        <taxon>Viperidae</taxon>
        <taxon>Crotalinae</taxon>
        <taxon>Crotalus</taxon>
    </lineage>
</organism>
<dbReference type="Pfam" id="PF01762">
    <property type="entry name" value="Galactosyl_T"/>
    <property type="match status" value="1"/>
</dbReference>
<dbReference type="GO" id="GO:0000139">
    <property type="term" value="C:Golgi membrane"/>
    <property type="evidence" value="ECO:0007669"/>
    <property type="project" value="UniProtKB-SubCell"/>
</dbReference>
<dbReference type="PANTHER" id="PTHR11214:SF387">
    <property type="entry name" value="HEXOSYLTRANSFERASE"/>
    <property type="match status" value="1"/>
</dbReference>
<keyword evidence="6" id="KW-0812">Transmembrane</keyword>
<dbReference type="InterPro" id="IPR002659">
    <property type="entry name" value="Glyco_trans_31"/>
</dbReference>
<sequence length="477" mass="52077">MSIAAAAPTEKGAVRLSPDGSLSLSLGGGSSGPAGRPDPSPAPSLPRGGREGGRGRPGLVGCQPGAPRSFLSGEGRKKRPGCPTEEAASLRSGAQKAEGRRGRRRRLGAPTSQPEEEPTPRCGTGSSEGGKPTANLEGRCQPGLRRACQLGGLALGSLTAVLLLLSWHREQLVPSSPAATLSSRTISALTDGSFTFHFNRSAYEAHFPHLQLYRCQEVIPPDDVCQGPSGPPLLLLAIKSHPASSSRRATLRRTWARPAELGGFRLRPLFLLGSTSNQKHLELVAQESRMFGDILRWDFVESHHNLSLKERCFLRWVHGHCQQAAFVFKGDDDLFVNPKVLTDYLRRTPNASHFIHGNIQAHSTVMRRGKYAVPWDLYPLDRYPNFASGGGFIMSRVGLAALYRASLELPVFPLDDIYLAFLTLAAKIPQRHDGAFRVWGIPKDELSAYRRSVCIHGVSMERIEEVWKQLEDPRTPS</sequence>
<evidence type="ECO:0000256" key="8">
    <source>
        <dbReference type="ARBA" id="ARBA00022989"/>
    </source>
</evidence>
<keyword evidence="12" id="KW-0325">Glycoprotein</keyword>
<dbReference type="GO" id="GO:0030311">
    <property type="term" value="P:poly-N-acetyllactosamine biosynthetic process"/>
    <property type="evidence" value="ECO:0007669"/>
    <property type="project" value="TreeGrafter"/>
</dbReference>
<keyword evidence="7" id="KW-0735">Signal-anchor</keyword>
<proteinExistence type="inferred from homology"/>
<gene>
    <name evidence="15" type="ORF">NXF25_021771</name>
</gene>
<evidence type="ECO:0000256" key="7">
    <source>
        <dbReference type="ARBA" id="ARBA00022968"/>
    </source>
</evidence>
<keyword evidence="9 13" id="KW-0333">Golgi apparatus</keyword>
<comment type="subcellular location">
    <subcellularLocation>
        <location evidence="1 13">Golgi apparatus membrane</location>
        <topology evidence="1 13">Single-pass type II membrane protein</topology>
    </subcellularLocation>
</comment>
<keyword evidence="11" id="KW-0472">Membrane</keyword>
<dbReference type="AlphaFoldDB" id="A0AAW1B8S2"/>
<dbReference type="GO" id="GO:0016262">
    <property type="term" value="F:protein N-acetylglucosaminyltransferase activity"/>
    <property type="evidence" value="ECO:0007669"/>
    <property type="project" value="TreeGrafter"/>
</dbReference>
<evidence type="ECO:0000256" key="14">
    <source>
        <dbReference type="SAM" id="MobiDB-lite"/>
    </source>
</evidence>
<evidence type="ECO:0000256" key="13">
    <source>
        <dbReference type="RuleBase" id="RU363063"/>
    </source>
</evidence>
<evidence type="ECO:0000256" key="12">
    <source>
        <dbReference type="ARBA" id="ARBA00023180"/>
    </source>
</evidence>
<comment type="caution">
    <text evidence="15">The sequence shown here is derived from an EMBL/GenBank/DDBJ whole genome shotgun (WGS) entry which is preliminary data.</text>
</comment>
<evidence type="ECO:0000256" key="2">
    <source>
        <dbReference type="ARBA" id="ARBA00004922"/>
    </source>
</evidence>
<evidence type="ECO:0000256" key="11">
    <source>
        <dbReference type="ARBA" id="ARBA00023136"/>
    </source>
</evidence>
<comment type="similarity">
    <text evidence="3 13">Belongs to the glycosyltransferase 31 family.</text>
</comment>
<accession>A0AAW1B8S2</accession>
<keyword evidence="16" id="KW-1185">Reference proteome</keyword>
<evidence type="ECO:0000256" key="9">
    <source>
        <dbReference type="ARBA" id="ARBA00023034"/>
    </source>
</evidence>
<evidence type="ECO:0000256" key="4">
    <source>
        <dbReference type="ARBA" id="ARBA00022676"/>
    </source>
</evidence>
<keyword evidence="10" id="KW-0443">Lipid metabolism</keyword>
<feature type="region of interest" description="Disordered" evidence="14">
    <location>
        <begin position="1"/>
        <end position="138"/>
    </location>
</feature>
<evidence type="ECO:0000256" key="3">
    <source>
        <dbReference type="ARBA" id="ARBA00008661"/>
    </source>
</evidence>